<dbReference type="Gene3D" id="3.40.50.300">
    <property type="entry name" value="P-loop containing nucleotide triphosphate hydrolases"/>
    <property type="match status" value="1"/>
</dbReference>
<dbReference type="OrthoDB" id="9800698at2"/>
<comment type="caution">
    <text evidence="3">The sequence shown here is derived from an EMBL/GenBank/DDBJ whole genome shotgun (WGS) entry which is preliminary data.</text>
</comment>
<dbReference type="GO" id="GO:0008476">
    <property type="term" value="F:protein-tyrosine sulfotransferase activity"/>
    <property type="evidence" value="ECO:0007669"/>
    <property type="project" value="InterPro"/>
</dbReference>
<protein>
    <submittedName>
        <fullName evidence="3">Sulfotransferase</fullName>
    </submittedName>
</protein>
<dbReference type="Pfam" id="PF14559">
    <property type="entry name" value="TPR_19"/>
    <property type="match status" value="1"/>
</dbReference>
<gene>
    <name evidence="3" type="ORF">KIN_04330</name>
</gene>
<proteinExistence type="predicted"/>
<keyword evidence="1 3" id="KW-0808">Transferase</keyword>
<reference evidence="3 4" key="1">
    <citation type="submission" date="2019-12" db="EMBL/GenBank/DDBJ databases">
        <title>Litoreibacter badius sp. nov., a novel bacteriochlorophyll a-containing bacterium in the genus Litoreibacter.</title>
        <authorList>
            <person name="Kanamuro M."/>
            <person name="Takabe Y."/>
            <person name="Mori K."/>
            <person name="Takaichi S."/>
            <person name="Hanada S."/>
        </authorList>
    </citation>
    <scope>NUCLEOTIDE SEQUENCE [LARGE SCALE GENOMIC DNA]</scope>
    <source>
        <strain evidence="3 4">K6</strain>
    </source>
</reference>
<dbReference type="Proteomes" id="UP000436822">
    <property type="component" value="Unassembled WGS sequence"/>
</dbReference>
<dbReference type="InterPro" id="IPR026634">
    <property type="entry name" value="TPST-like"/>
</dbReference>
<organism evidence="3 4">
    <name type="scientific">Litoreibacter roseus</name>
    <dbReference type="NCBI Taxonomy" id="2601869"/>
    <lineage>
        <taxon>Bacteria</taxon>
        <taxon>Pseudomonadati</taxon>
        <taxon>Pseudomonadota</taxon>
        <taxon>Alphaproteobacteria</taxon>
        <taxon>Rhodobacterales</taxon>
        <taxon>Roseobacteraceae</taxon>
        <taxon>Litoreibacter</taxon>
    </lineage>
</organism>
<dbReference type="EMBL" id="BLJE01000001">
    <property type="protein sequence ID" value="GFE63359.1"/>
    <property type="molecule type" value="Genomic_DNA"/>
</dbReference>
<dbReference type="SMART" id="SM00028">
    <property type="entry name" value="TPR"/>
    <property type="match status" value="4"/>
</dbReference>
<name>A0A6N6JDB0_9RHOB</name>
<evidence type="ECO:0000256" key="2">
    <source>
        <dbReference type="PROSITE-ProRule" id="PRU00339"/>
    </source>
</evidence>
<dbReference type="PROSITE" id="PS50005">
    <property type="entry name" value="TPR"/>
    <property type="match status" value="1"/>
</dbReference>
<dbReference type="InterPro" id="IPR019734">
    <property type="entry name" value="TPR_rpt"/>
</dbReference>
<dbReference type="PANTHER" id="PTHR12788:SF10">
    <property type="entry name" value="PROTEIN-TYROSINE SULFOTRANSFERASE"/>
    <property type="match status" value="1"/>
</dbReference>
<dbReference type="SUPFAM" id="SSF48452">
    <property type="entry name" value="TPR-like"/>
    <property type="match status" value="1"/>
</dbReference>
<dbReference type="Gene3D" id="1.25.40.10">
    <property type="entry name" value="Tetratricopeptide repeat domain"/>
    <property type="match status" value="1"/>
</dbReference>
<evidence type="ECO:0000256" key="1">
    <source>
        <dbReference type="ARBA" id="ARBA00022679"/>
    </source>
</evidence>
<dbReference type="InterPro" id="IPR027417">
    <property type="entry name" value="P-loop_NTPase"/>
</dbReference>
<dbReference type="RefSeq" id="WP_159804302.1">
    <property type="nucleotide sequence ID" value="NZ_BLJE01000001.1"/>
</dbReference>
<evidence type="ECO:0000313" key="4">
    <source>
        <dbReference type="Proteomes" id="UP000436822"/>
    </source>
</evidence>
<sequence>MTPDQIKKAFEKARAQQAAGKLDDAAKAYARILKAAPNVAAAQFSLGQILARQGKAAEAERHYQAAVKLRPSEAAIWFGYLELISRHPDPARLHQVLSQAGKAIVGTPAAILYPALLAARTGQAGAEDALKKARAAGIDDPRLGVALAQIKDRAGAPDEALALLDDVLSAHPKNDVALARKAEILRDTSRLDEALATARSAIDAVPASGGLYHLYAGIRKIQSDDPVVGQMQKLLKKKPKGHPDIPSLAHGLAKAMEDTGAKGKVFGYLKIANAESNKRFPYDLDADLAEIDARQTLYLALKHDGETPKQQTADGPVFVTGMPRSGTTLIEQIIAAHSQVTGGGELGLLAGGVSKALAEKGPDLEDRLKKAGAVYQDRLAVRFPDATRVTDKSISTYSMIGFVPYILPAARVVVVRRDPRDNALSLYKNLFVGGRHRYANDLRNIARFMRAFEDQLAFWRKHCPDQFFEIAYEDVVNAPEDATKALISAVGLTWEDACLSFHDSDAQVRTLSSAQVRQPLYASSIGKWQSFEEELAPFIEEYDRLSGEGKPSLRQRA</sequence>
<dbReference type="InterPro" id="IPR011990">
    <property type="entry name" value="TPR-like_helical_dom_sf"/>
</dbReference>
<dbReference type="SUPFAM" id="SSF52540">
    <property type="entry name" value="P-loop containing nucleoside triphosphate hydrolases"/>
    <property type="match status" value="1"/>
</dbReference>
<keyword evidence="4" id="KW-1185">Reference proteome</keyword>
<evidence type="ECO:0000313" key="3">
    <source>
        <dbReference type="EMBL" id="GFE63359.1"/>
    </source>
</evidence>
<dbReference type="PANTHER" id="PTHR12788">
    <property type="entry name" value="PROTEIN-TYROSINE SULFOTRANSFERASE 2"/>
    <property type="match status" value="1"/>
</dbReference>
<dbReference type="Pfam" id="PF13469">
    <property type="entry name" value="Sulfotransfer_3"/>
    <property type="match status" value="1"/>
</dbReference>
<dbReference type="Pfam" id="PF13432">
    <property type="entry name" value="TPR_16"/>
    <property type="match status" value="1"/>
</dbReference>
<dbReference type="AlphaFoldDB" id="A0A6N6JDB0"/>
<accession>A0A6N6JDB0</accession>
<keyword evidence="2" id="KW-0802">TPR repeat</keyword>
<feature type="repeat" description="TPR" evidence="2">
    <location>
        <begin position="40"/>
        <end position="73"/>
    </location>
</feature>